<evidence type="ECO:0000313" key="2">
    <source>
        <dbReference type="EMBL" id="PWH82521.1"/>
    </source>
</evidence>
<evidence type="ECO:0000313" key="3">
    <source>
        <dbReference type="Proteomes" id="UP000245375"/>
    </source>
</evidence>
<organism evidence="2 3">
    <name type="scientific">Algibacter marinivivus</name>
    <dbReference type="NCBI Taxonomy" id="2100723"/>
    <lineage>
        <taxon>Bacteria</taxon>
        <taxon>Pseudomonadati</taxon>
        <taxon>Bacteroidota</taxon>
        <taxon>Flavobacteriia</taxon>
        <taxon>Flavobacteriales</taxon>
        <taxon>Flavobacteriaceae</taxon>
        <taxon>Algibacter</taxon>
    </lineage>
</organism>
<keyword evidence="3" id="KW-1185">Reference proteome</keyword>
<reference evidence="2" key="2">
    <citation type="submission" date="2018-05" db="EMBL/GenBank/DDBJ databases">
        <authorList>
            <person name="Lanie J.A."/>
            <person name="Ng W.-L."/>
            <person name="Kazmierczak K.M."/>
            <person name="Andrzejewski T.M."/>
            <person name="Davidsen T.M."/>
            <person name="Wayne K.J."/>
            <person name="Tettelin H."/>
            <person name="Glass J.I."/>
            <person name="Rusch D."/>
            <person name="Podicherti R."/>
            <person name="Tsui H.-C.T."/>
            <person name="Winkler M.E."/>
        </authorList>
    </citation>
    <scope>NUCLEOTIDE SEQUENCE [LARGE SCALE GENOMIC DNA]</scope>
    <source>
        <strain evidence="2">ZY111</strain>
    </source>
</reference>
<accession>A0A2U2X414</accession>
<feature type="signal peptide" evidence="1">
    <location>
        <begin position="1"/>
        <end position="19"/>
    </location>
</feature>
<protein>
    <submittedName>
        <fullName evidence="2">Uncharacterized protein</fullName>
    </submittedName>
</protein>
<comment type="caution">
    <text evidence="2">The sequence shown here is derived from an EMBL/GenBank/DDBJ whole genome shotgun (WGS) entry which is preliminary data.</text>
</comment>
<name>A0A2U2X414_9FLAO</name>
<dbReference type="OrthoDB" id="805991at2"/>
<proteinExistence type="predicted"/>
<dbReference type="RefSeq" id="WP_109352888.1">
    <property type="nucleotide sequence ID" value="NZ_QFRI01000002.1"/>
</dbReference>
<gene>
    <name evidence="2" type="ORF">DIS18_09745</name>
</gene>
<reference evidence="2" key="1">
    <citation type="submission" date="2018-05" db="EMBL/GenBank/DDBJ databases">
        <title>Algibacter marinivivus sp. nov., isolated from sample around a algae.</title>
        <authorList>
            <person name="Zhong X."/>
        </authorList>
    </citation>
    <scope>NUCLEOTIDE SEQUENCE [LARGE SCALE GENOMIC DNA]</scope>
    <source>
        <strain evidence="2">ZY111</strain>
    </source>
</reference>
<keyword evidence="1" id="KW-0732">Signal</keyword>
<feature type="chain" id="PRO_5015680995" evidence="1">
    <location>
        <begin position="20"/>
        <end position="162"/>
    </location>
</feature>
<evidence type="ECO:0000256" key="1">
    <source>
        <dbReference type="SAM" id="SignalP"/>
    </source>
</evidence>
<dbReference type="AlphaFoldDB" id="A0A2U2X414"/>
<dbReference type="Proteomes" id="UP000245375">
    <property type="component" value="Unassembled WGS sequence"/>
</dbReference>
<dbReference type="EMBL" id="QFRI01000002">
    <property type="protein sequence ID" value="PWH82521.1"/>
    <property type="molecule type" value="Genomic_DNA"/>
</dbReference>
<sequence>MKNLLFTTAISLFTLMLHAQSSISLSDLEILNNTEWEGKLTYIDYQSGEATSIDTKMQIKIDDGKIIYNMQYVYEPKKNNNSSVSIKKNGTYYGNEKVISNTVNNDSRTIITSYKGKDNGKKATMFISRIFNETNLSIIKKVVFKDGSKPLIRNTYTFTKIN</sequence>